<feature type="transmembrane region" description="Helical" evidence="1">
    <location>
        <begin position="42"/>
        <end position="65"/>
    </location>
</feature>
<keyword evidence="1" id="KW-0472">Membrane</keyword>
<evidence type="ECO:0000313" key="3">
    <source>
        <dbReference type="EMBL" id="WMW67161.1"/>
    </source>
</evidence>
<gene>
    <name evidence="3" type="ORF">KPS_001819</name>
</gene>
<dbReference type="RefSeq" id="WP_309542984.1">
    <property type="nucleotide sequence ID" value="NZ_CP133659.1"/>
</dbReference>
<proteinExistence type="predicted"/>
<accession>A0ABY9R5Z2</accession>
<feature type="domain" description="Phospholipase C/D" evidence="2">
    <location>
        <begin position="70"/>
        <end position="186"/>
    </location>
</feature>
<keyword evidence="1" id="KW-0812">Transmembrane</keyword>
<evidence type="ECO:0000313" key="4">
    <source>
        <dbReference type="Proteomes" id="UP001180616"/>
    </source>
</evidence>
<dbReference type="InterPro" id="IPR029002">
    <property type="entry name" value="PLPC/GPLD1"/>
</dbReference>
<evidence type="ECO:0000259" key="2">
    <source>
        <dbReference type="Pfam" id="PF00882"/>
    </source>
</evidence>
<evidence type="ECO:0000256" key="1">
    <source>
        <dbReference type="SAM" id="Phobius"/>
    </source>
</evidence>
<dbReference type="Proteomes" id="UP001180616">
    <property type="component" value="Chromosome"/>
</dbReference>
<protein>
    <submittedName>
        <fullName evidence="3">Zinc dependent phospholipase C family protein</fullName>
    </submittedName>
</protein>
<reference evidence="3" key="1">
    <citation type="submission" date="2023-09" db="EMBL/GenBank/DDBJ databases">
        <authorList>
            <consortium name="CW5 consortium"/>
            <person name="Lu C.-W."/>
        </authorList>
    </citation>
    <scope>NUCLEOTIDE SEQUENCE</scope>
    <source>
        <strain evidence="3">KPS</strain>
    </source>
</reference>
<keyword evidence="4" id="KW-1185">Reference proteome</keyword>
<sequence length="336" mass="35652">MPRGLGASDTGFVPSCSVSAAQGTPSSGEPRACGAGATPRSVLALLCSVVLAVLGVVLLPDAAFAWGPGVHMVAAHWLLQNASLLPAAVGSALLAHPDAFLYGSLSADIFIGKGCTVTPGHSHNWSTGHTLYEAADTPRLHAYACGYLSHLAADTVAHNHYVPTLLGGTPGTGKLSHVYVEMQADRMVEWDAAEAVSLFRLPNGAADRTLLQATHGGHWPFAFKKRLFQGSLAVSGKQSWRRSLRLVHRVMPHAADRAYLRDMIDVSVRAVLDVLRDPYGSAVTGIDPIGSDHLAEARDVCRGVRPMVARRPGGVRFPLDERLVDLPYLPVPCRAA</sequence>
<keyword evidence="1" id="KW-1133">Transmembrane helix</keyword>
<dbReference type="EMBL" id="CP133659">
    <property type="protein sequence ID" value="WMW67161.1"/>
    <property type="molecule type" value="Genomic_DNA"/>
</dbReference>
<organism evidence="3 4">
    <name type="scientific">Nitratidesulfovibrio liaohensis</name>
    <dbReference type="NCBI Taxonomy" id="2604158"/>
    <lineage>
        <taxon>Bacteria</taxon>
        <taxon>Pseudomonadati</taxon>
        <taxon>Thermodesulfobacteriota</taxon>
        <taxon>Desulfovibrionia</taxon>
        <taxon>Desulfovibrionales</taxon>
        <taxon>Desulfovibrionaceae</taxon>
        <taxon>Nitratidesulfovibrio</taxon>
    </lineage>
</organism>
<name>A0ABY9R5Z2_9BACT</name>
<dbReference type="Pfam" id="PF00882">
    <property type="entry name" value="Zn_dep_PLPC"/>
    <property type="match status" value="1"/>
</dbReference>